<evidence type="ECO:0000313" key="7">
    <source>
        <dbReference type="EMBL" id="GAV05327.1"/>
    </source>
</evidence>
<evidence type="ECO:0000256" key="2">
    <source>
        <dbReference type="ARBA" id="ARBA00022737"/>
    </source>
</evidence>
<feature type="compositionally biased region" description="Polar residues" evidence="5">
    <location>
        <begin position="357"/>
        <end position="375"/>
    </location>
</feature>
<feature type="region of interest" description="Disordered" evidence="5">
    <location>
        <begin position="724"/>
        <end position="880"/>
    </location>
</feature>
<dbReference type="GO" id="GO:0005634">
    <property type="term" value="C:nucleus"/>
    <property type="evidence" value="ECO:0007669"/>
    <property type="project" value="UniProtKB-SubCell"/>
</dbReference>
<organism evidence="7 8">
    <name type="scientific">Ramazzottius varieornatus</name>
    <name type="common">Water bear</name>
    <name type="synonym">Tardigrade</name>
    <dbReference type="NCBI Taxonomy" id="947166"/>
    <lineage>
        <taxon>Eukaryota</taxon>
        <taxon>Metazoa</taxon>
        <taxon>Ecdysozoa</taxon>
        <taxon>Tardigrada</taxon>
        <taxon>Eutardigrada</taxon>
        <taxon>Parachela</taxon>
        <taxon>Hypsibioidea</taxon>
        <taxon>Ramazzottiidae</taxon>
        <taxon>Ramazzottius</taxon>
    </lineage>
</organism>
<dbReference type="PROSITE" id="PS50157">
    <property type="entry name" value="ZINC_FINGER_C2H2_2"/>
    <property type="match status" value="1"/>
</dbReference>
<dbReference type="PANTHER" id="PTHR15856:SF51">
    <property type="entry name" value="MBD-R2"/>
    <property type="match status" value="1"/>
</dbReference>
<feature type="compositionally biased region" description="Basic residues" evidence="5">
    <location>
        <begin position="869"/>
        <end position="878"/>
    </location>
</feature>
<dbReference type="InterPro" id="IPR043449">
    <property type="entry name" value="PHF20-like"/>
</dbReference>
<feature type="region of interest" description="Disordered" evidence="5">
    <location>
        <begin position="1043"/>
        <end position="1191"/>
    </location>
</feature>
<sequence length="1191" mass="127946">MTSNEHGSAAPNSSQQALGDCDLTLVSTVSPAHSSALPSIDPSRILPSGITSVRPVESSEKVGDPKSAVTPAATLPVPDTAGITSVPSYTSHPTVPVKTKARIKPQSSAVSSFVKKTVVVPPSPKATVVETRIVEPPSVSSTSTKLPPAASLSVPRTWSGFGNQETTYQVLPQVTSLATPSTPYFFSPSSILNWQLTFPAAGGLPTVSAFAPSVSFSQPSQVAWTPSFVTVNPPVTEDITCPWASAPSFVTTTPSASVPTLGVNSEGIFQLIPESCPNLLPKETSGSTFIVSPATLSELSSDSQTMGKTASSTAEAVEGKEVKRAAGKKKKLDEADSKPSTSRSTSKETTDGDRTKGITNKLTTSKGIKQDAPSTRTRRSKTPKMEFTEGEKCEASDAMTNTWYKSKLVEIDHNEHKVKVHFEGWNARYDEWLPMDSERLRPLTGEKFSERPENYSVGDFAIAQVSKATQAGLVIQVLNEKNTLKYVMLFHDGSQKTVTTKGLRRMSPQMREKHEEDLERLTELKKTHPSTLTKQSKTAEADRAVSEEPAETESTYTFDEVDGATTAQLAEPTIAESNANMPSTSEGNVLNTAKKSGKKPGRPPGPAVRGAAPPAELLITSSSKPKRQPKKPSKFNDSVLIGGRKKRKTKTDADETPASGTQTPEPVDEISAEVEKEPVLVTPSATNSGSKKEKTILHASPIKLSKDEAQSAAVVIPLDAGRNSARPSIERVSVPKLDTTTAPSKEKSEPVVSILMPGKKTSSSKSMKRAAEPESAKNIEAKVDGKMEKKPEDKQPSTSQSLPARHSLAKETSIDDDEPTSDQIEAQISLASTNAKKPRKKQRVEGEVEESSSAPSTSATTEEGASPMAKKRSGRPKTIKNLIDASAGEGDWVNEEGSGVSSRTKRPKILAPKELIIRLDHNEFKCNVAECQKSFRKQQLLESHLKHYHQLFTGGLTVEPEEERPVEAATVAAVVAAPKKKKSSTSSLGEGDDFGAATLGMLLSALQPVLPPEPATKSSKLVTAMQHVVIPIPLKTPVKEVTKEVVKEASPPKSPERKSPKKLHDVLQSPPKPSSSSSVVKSEEKFAVVEEKAVSAANEDRGALEHEVVGAAEPPRRKKKTKRERSSLGLHVEDKRSKKDSSNSRRQSFKKQKTSSRHSLGVEAAFGMMGVTPGVRAKWRAEPSSRSKVRR</sequence>
<feature type="compositionally biased region" description="Basic and acidic residues" evidence="5">
    <location>
        <begin position="1131"/>
        <end position="1143"/>
    </location>
</feature>
<evidence type="ECO:0000256" key="5">
    <source>
        <dbReference type="SAM" id="MobiDB-lite"/>
    </source>
</evidence>
<feature type="compositionally biased region" description="Low complexity" evidence="5">
    <location>
        <begin position="851"/>
        <end position="866"/>
    </location>
</feature>
<reference evidence="7 8" key="1">
    <citation type="journal article" date="2016" name="Nat. Commun.">
        <title>Extremotolerant tardigrade genome and improved radiotolerance of human cultured cells by tardigrade-unique protein.</title>
        <authorList>
            <person name="Hashimoto T."/>
            <person name="Horikawa D.D."/>
            <person name="Saito Y."/>
            <person name="Kuwahara H."/>
            <person name="Kozuka-Hata H."/>
            <person name="Shin-I T."/>
            <person name="Minakuchi Y."/>
            <person name="Ohishi K."/>
            <person name="Motoyama A."/>
            <person name="Aizu T."/>
            <person name="Enomoto A."/>
            <person name="Kondo K."/>
            <person name="Tanaka S."/>
            <person name="Hara Y."/>
            <person name="Koshikawa S."/>
            <person name="Sagara H."/>
            <person name="Miura T."/>
            <person name="Yokobori S."/>
            <person name="Miyagawa K."/>
            <person name="Suzuki Y."/>
            <person name="Kubo T."/>
            <person name="Oyama M."/>
            <person name="Kohara Y."/>
            <person name="Fujiyama A."/>
            <person name="Arakawa K."/>
            <person name="Katayama T."/>
            <person name="Toyoda A."/>
            <person name="Kunieda T."/>
        </authorList>
    </citation>
    <scope>NUCLEOTIDE SEQUENCE [LARGE SCALE GENOMIC DNA]</scope>
    <source>
        <strain evidence="7 8">YOKOZUNA-1</strain>
    </source>
</reference>
<feature type="region of interest" description="Disordered" evidence="5">
    <location>
        <begin position="298"/>
        <end position="392"/>
    </location>
</feature>
<comment type="subcellular location">
    <subcellularLocation>
        <location evidence="1">Nucleus</location>
    </subcellularLocation>
</comment>
<keyword evidence="8" id="KW-1185">Reference proteome</keyword>
<protein>
    <recommendedName>
        <fullName evidence="6">C2H2-type domain-containing protein</fullName>
    </recommendedName>
</protein>
<dbReference type="EMBL" id="BDGG01000012">
    <property type="protein sequence ID" value="GAV05327.1"/>
    <property type="molecule type" value="Genomic_DNA"/>
</dbReference>
<feature type="compositionally biased region" description="Basic and acidic residues" evidence="5">
    <location>
        <begin position="345"/>
        <end position="356"/>
    </location>
</feature>
<evidence type="ECO:0000313" key="8">
    <source>
        <dbReference type="Proteomes" id="UP000186922"/>
    </source>
</evidence>
<evidence type="ECO:0000256" key="1">
    <source>
        <dbReference type="ARBA" id="ARBA00004123"/>
    </source>
</evidence>
<dbReference type="STRING" id="947166.A0A1D1VV22"/>
<feature type="compositionally biased region" description="Basic and acidic residues" evidence="5">
    <location>
        <begin position="769"/>
        <end position="795"/>
    </location>
</feature>
<feature type="compositionally biased region" description="Basic residues" evidence="5">
    <location>
        <begin position="1147"/>
        <end position="1156"/>
    </location>
</feature>
<feature type="compositionally biased region" description="Basic and acidic residues" evidence="5">
    <location>
        <begin position="383"/>
        <end position="392"/>
    </location>
</feature>
<feature type="compositionally biased region" description="Basic and acidic residues" evidence="5">
    <location>
        <begin position="1054"/>
        <end position="1065"/>
    </location>
</feature>
<feature type="compositionally biased region" description="Polar residues" evidence="5">
    <location>
        <begin position="298"/>
        <end position="314"/>
    </location>
</feature>
<keyword evidence="2" id="KW-0677">Repeat</keyword>
<dbReference type="InterPro" id="IPR025995">
    <property type="entry name" value="Tudor-knot"/>
</dbReference>
<dbReference type="OrthoDB" id="161570at2759"/>
<gene>
    <name evidence="7" type="primary">RvY_15479-1</name>
    <name evidence="7" type="synonym">RvY_15479.1</name>
    <name evidence="7" type="ORF">RvY_15479</name>
</gene>
<dbReference type="Pfam" id="PF11717">
    <property type="entry name" value="Tudor-knot"/>
    <property type="match status" value="1"/>
</dbReference>
<feature type="region of interest" description="Disordered" evidence="5">
    <location>
        <begin position="55"/>
        <end position="75"/>
    </location>
</feature>
<comment type="caution">
    <text evidence="7">The sequence shown here is derived from an EMBL/GenBank/DDBJ whole genome shotgun (WGS) entry which is preliminary data.</text>
</comment>
<feature type="compositionally biased region" description="Basic and acidic residues" evidence="5">
    <location>
        <begin position="537"/>
        <end position="546"/>
    </location>
</feature>
<dbReference type="InterPro" id="IPR016197">
    <property type="entry name" value="Chromo-like_dom_sf"/>
</dbReference>
<proteinExistence type="predicted"/>
<dbReference type="CDD" id="cd20104">
    <property type="entry name" value="MBT_PHF20L1-like"/>
    <property type="match status" value="1"/>
</dbReference>
<feature type="compositionally biased region" description="Basic residues" evidence="5">
    <location>
        <begin position="624"/>
        <end position="633"/>
    </location>
</feature>
<dbReference type="AlphaFoldDB" id="A0A1D1VV22"/>
<dbReference type="PROSITE" id="PS00028">
    <property type="entry name" value="ZINC_FINGER_C2H2_1"/>
    <property type="match status" value="1"/>
</dbReference>
<feature type="domain" description="C2H2-type" evidence="6">
    <location>
        <begin position="924"/>
        <end position="949"/>
    </location>
</feature>
<dbReference type="InterPro" id="IPR013087">
    <property type="entry name" value="Znf_C2H2_type"/>
</dbReference>
<feature type="compositionally biased region" description="Basic and acidic residues" evidence="5">
    <location>
        <begin position="1081"/>
        <end position="1108"/>
    </location>
</feature>
<dbReference type="GO" id="GO:0044545">
    <property type="term" value="C:NSL complex"/>
    <property type="evidence" value="ECO:0007669"/>
    <property type="project" value="TreeGrafter"/>
</dbReference>
<keyword evidence="4" id="KW-0862">Zinc</keyword>
<keyword evidence="3" id="KW-0539">Nucleus</keyword>
<dbReference type="SUPFAM" id="SSF54160">
    <property type="entry name" value="Chromo domain-like"/>
    <property type="match status" value="1"/>
</dbReference>
<dbReference type="Proteomes" id="UP000186922">
    <property type="component" value="Unassembled WGS sequence"/>
</dbReference>
<accession>A0A1D1VV22</accession>
<feature type="compositionally biased region" description="Polar residues" evidence="5">
    <location>
        <begin position="821"/>
        <end position="835"/>
    </location>
</feature>
<dbReference type="PANTHER" id="PTHR15856">
    <property type="entry name" value="PHD FINGER PROTEIN 20-RELATED"/>
    <property type="match status" value="1"/>
</dbReference>
<dbReference type="GO" id="GO:0006357">
    <property type="term" value="P:regulation of transcription by RNA polymerase II"/>
    <property type="evidence" value="ECO:0007669"/>
    <property type="project" value="TreeGrafter"/>
</dbReference>
<name>A0A1D1VV22_RAMVA</name>
<keyword evidence="4" id="KW-0479">Metal-binding</keyword>
<evidence type="ECO:0000256" key="4">
    <source>
        <dbReference type="PROSITE-ProRule" id="PRU00042"/>
    </source>
</evidence>
<keyword evidence="4" id="KW-0863">Zinc-finger</keyword>
<dbReference type="GO" id="GO:0008270">
    <property type="term" value="F:zinc ion binding"/>
    <property type="evidence" value="ECO:0007669"/>
    <property type="project" value="UniProtKB-KW"/>
</dbReference>
<feature type="compositionally biased region" description="Polar residues" evidence="5">
    <location>
        <begin position="575"/>
        <end position="591"/>
    </location>
</feature>
<feature type="compositionally biased region" description="Basic and acidic residues" evidence="5">
    <location>
        <begin position="510"/>
        <end position="526"/>
    </location>
</feature>
<evidence type="ECO:0000256" key="3">
    <source>
        <dbReference type="ARBA" id="ARBA00023242"/>
    </source>
</evidence>
<feature type="region of interest" description="Disordered" evidence="5">
    <location>
        <begin position="501"/>
        <end position="694"/>
    </location>
</feature>
<evidence type="ECO:0000259" key="6">
    <source>
        <dbReference type="PROSITE" id="PS50157"/>
    </source>
</evidence>
<dbReference type="Gene3D" id="2.30.30.140">
    <property type="match status" value="1"/>
</dbReference>